<keyword evidence="16" id="KW-1185">Reference proteome</keyword>
<keyword evidence="4 13" id="KW-0812">Transmembrane</keyword>
<feature type="transmembrane region" description="Helical" evidence="13">
    <location>
        <begin position="164"/>
        <end position="185"/>
    </location>
</feature>
<dbReference type="FunFam" id="3.40.50.720:FF:000797">
    <property type="entry name" value="Uncharacterized protein"/>
    <property type="match status" value="1"/>
</dbReference>
<dbReference type="InterPro" id="IPR003148">
    <property type="entry name" value="RCK_N"/>
</dbReference>
<evidence type="ECO:0000256" key="8">
    <source>
        <dbReference type="ARBA" id="ARBA00022989"/>
    </source>
</evidence>
<evidence type="ECO:0000256" key="4">
    <source>
        <dbReference type="ARBA" id="ARBA00022692"/>
    </source>
</evidence>
<dbReference type="PANTHER" id="PTHR10027:SF10">
    <property type="entry name" value="SLOWPOKE 2, ISOFORM D"/>
    <property type="match status" value="1"/>
</dbReference>
<dbReference type="OMA" id="NWNTGDN"/>
<evidence type="ECO:0000256" key="1">
    <source>
        <dbReference type="ARBA" id="ARBA00004141"/>
    </source>
</evidence>
<evidence type="ECO:0000313" key="16">
    <source>
        <dbReference type="Proteomes" id="UP000688137"/>
    </source>
</evidence>
<keyword evidence="11" id="KW-0407">Ion channel</keyword>
<protein>
    <recommendedName>
        <fullName evidence="14">RCK N-terminal domain-containing protein</fullName>
    </recommendedName>
</protein>
<keyword evidence="9" id="KW-0406">Ion transport</keyword>
<comment type="caution">
    <text evidence="15">The sequence shown here is derived from an EMBL/GenBank/DDBJ whole genome shotgun (WGS) entry which is preliminary data.</text>
</comment>
<keyword evidence="6" id="KW-0851">Voltage-gated channel</keyword>
<evidence type="ECO:0000256" key="10">
    <source>
        <dbReference type="ARBA" id="ARBA00023136"/>
    </source>
</evidence>
<dbReference type="GO" id="GO:0034702">
    <property type="term" value="C:monoatomic ion channel complex"/>
    <property type="evidence" value="ECO:0007669"/>
    <property type="project" value="UniProtKB-KW"/>
</dbReference>
<dbReference type="Pfam" id="PF00520">
    <property type="entry name" value="Ion_trans"/>
    <property type="match status" value="1"/>
</dbReference>
<organism evidence="15 16">
    <name type="scientific">Paramecium primaurelia</name>
    <dbReference type="NCBI Taxonomy" id="5886"/>
    <lineage>
        <taxon>Eukaryota</taxon>
        <taxon>Sar</taxon>
        <taxon>Alveolata</taxon>
        <taxon>Ciliophora</taxon>
        <taxon>Intramacronucleata</taxon>
        <taxon>Oligohymenophorea</taxon>
        <taxon>Peniculida</taxon>
        <taxon>Parameciidae</taxon>
        <taxon>Paramecium</taxon>
    </lineage>
</organism>
<evidence type="ECO:0000256" key="5">
    <source>
        <dbReference type="ARBA" id="ARBA00022826"/>
    </source>
</evidence>
<keyword evidence="2" id="KW-0813">Transport</keyword>
<keyword evidence="8 13" id="KW-1133">Transmembrane helix</keyword>
<dbReference type="InterPro" id="IPR048735">
    <property type="entry name" value="Slowpoke-like_C"/>
</dbReference>
<dbReference type="PANTHER" id="PTHR10027">
    <property type="entry name" value="CALCIUM-ACTIVATED POTASSIUM CHANNEL ALPHA CHAIN"/>
    <property type="match status" value="1"/>
</dbReference>
<evidence type="ECO:0000256" key="11">
    <source>
        <dbReference type="ARBA" id="ARBA00023303"/>
    </source>
</evidence>
<feature type="region of interest" description="Disordered" evidence="12">
    <location>
        <begin position="574"/>
        <end position="593"/>
    </location>
</feature>
<proteinExistence type="predicted"/>
<evidence type="ECO:0000256" key="7">
    <source>
        <dbReference type="ARBA" id="ARBA00022958"/>
    </source>
</evidence>
<keyword evidence="7" id="KW-0630">Potassium</keyword>
<name>A0A8S1M451_PARPR</name>
<dbReference type="InterPro" id="IPR047871">
    <property type="entry name" value="K_chnl_Slo-like"/>
</dbReference>
<evidence type="ECO:0000259" key="14">
    <source>
        <dbReference type="PROSITE" id="PS51201"/>
    </source>
</evidence>
<evidence type="ECO:0000256" key="6">
    <source>
        <dbReference type="ARBA" id="ARBA00022882"/>
    </source>
</evidence>
<gene>
    <name evidence="15" type="ORF">PPRIM_AZ9-3.1.T0490195</name>
</gene>
<dbReference type="EMBL" id="CAJJDM010000049">
    <property type="protein sequence ID" value="CAD8072571.1"/>
    <property type="molecule type" value="Genomic_DNA"/>
</dbReference>
<keyword evidence="10 13" id="KW-0472">Membrane</keyword>
<feature type="transmembrane region" description="Helical" evidence="13">
    <location>
        <begin position="43"/>
        <end position="64"/>
    </location>
</feature>
<dbReference type="Pfam" id="PF21014">
    <property type="entry name" value="Slowpoke_C"/>
    <property type="match status" value="1"/>
</dbReference>
<feature type="transmembrane region" description="Helical" evidence="13">
    <location>
        <begin position="239"/>
        <end position="256"/>
    </location>
</feature>
<sequence>MNPKMSMVLPLPQLKLETNDEYENRITLRLYIEKLLNQKVGRYLEIISGIASLASVGIYIVSTYFDSVEWLATLDIVVCSLYLTEYLLKLFAAQHRLQYIFSDFAIIELLTLFPLFTIQSVGNWNYLQRLINISRILRVFRVIRMINKLQQLSDIEYGGVTRQIYVIFSTVTTIIIVTAGVLYAFEFPKRQELIENDPNKGCSNQIDKCHFHEMIYFTIVTLSTVGYGDVIPYSEEGRVCVIVLIIIVLVVIPKQMNELIRLMGLQSVYARSFYKPNHEIPHIIICSYVSVPSLKNFCNELFHQDHGGQDKNAIILKPSIPNTEMEDFLHNERYEMFLIYLQGNPMVERDLRRAAVTQAKACVILTNKQIVDSHSADHKNILIGLLIKKYVNHLTGCNIRLCMQLIKPESKMHYKQSLGVKMITDQIIVVEEFKMNLLAKSCFCPGIISLLGNLVTSAGEQKESLDSEWLTQYTDGMGHEIYRTDLSFKFQGKTFSEVAAIVYNEFSGILFGLELDFGKQAIIRLNPGVYTISNTNKVHAYIICQDKKVADLVATYDMTTEEIANYHFSLQSNITDKDKPNEEEEDKVEDPLLSGKDQLDEQDIIEKDYLFLNEPVSLMDATSIFLLEQPEINNHIVVCGIHPSIYYFLLPLRAKYLKEIQYVVILAPEKPTEIWEQINRFPKVKFVQGSPLISEDLQRASIHCADKAVIFAQSSDANKTESEDFLDQMHDAESIFIYKAIKKINPSIQIMIELVSSSNIQFLLDKDYKFQNDFKYELTPLQASGEVYISAMIDTLTCQAYYNPHIVTILQQILTGMRQSNPVIKAICEDLDIKDSNLYQVPVPEDYLVIYIFIQNKTFGELFNYLSIERHLIPLGLYRLAKAVDNKHPYVYTNPPAETTLTPRDKVFVLAHQLPADLSGIPFDANSDPKQLNTKEVENNKALNFLLEKLKQQTSSQNGVNRVAKQKIDKTVIFQGQQIKQTRNIETENMNLNLAALHVLDQVNEQISIVKDQINDIKNSLIQKEDEIVEKCRRAIRYELGTVIQQQ</sequence>
<dbReference type="AlphaFoldDB" id="A0A8S1M451"/>
<feature type="domain" description="RCK N-terminal" evidence="14">
    <location>
        <begin position="633"/>
        <end position="776"/>
    </location>
</feature>
<keyword evidence="3" id="KW-0633">Potassium transport</keyword>
<evidence type="ECO:0000256" key="12">
    <source>
        <dbReference type="SAM" id="MobiDB-lite"/>
    </source>
</evidence>
<feature type="transmembrane region" description="Helical" evidence="13">
    <location>
        <begin position="70"/>
        <end position="88"/>
    </location>
</feature>
<evidence type="ECO:0000256" key="3">
    <source>
        <dbReference type="ARBA" id="ARBA00022538"/>
    </source>
</evidence>
<comment type="subcellular location">
    <subcellularLocation>
        <location evidence="1">Membrane</location>
        <topology evidence="1">Multi-pass membrane protein</topology>
    </subcellularLocation>
</comment>
<dbReference type="Proteomes" id="UP000688137">
    <property type="component" value="Unassembled WGS sequence"/>
</dbReference>
<dbReference type="Pfam" id="PF03493">
    <property type="entry name" value="BK_channel_a"/>
    <property type="match status" value="1"/>
</dbReference>
<keyword evidence="5" id="KW-0631">Potassium channel</keyword>
<evidence type="ECO:0000256" key="13">
    <source>
        <dbReference type="SAM" id="Phobius"/>
    </source>
</evidence>
<feature type="transmembrane region" description="Helical" evidence="13">
    <location>
        <begin position="100"/>
        <end position="120"/>
    </location>
</feature>
<dbReference type="GO" id="GO:0005267">
    <property type="term" value="F:potassium channel activity"/>
    <property type="evidence" value="ECO:0007669"/>
    <property type="project" value="UniProtKB-KW"/>
</dbReference>
<dbReference type="InterPro" id="IPR003929">
    <property type="entry name" value="K_chnl_BK_asu"/>
</dbReference>
<reference evidence="15" key="1">
    <citation type="submission" date="2021-01" db="EMBL/GenBank/DDBJ databases">
        <authorList>
            <consortium name="Genoscope - CEA"/>
            <person name="William W."/>
        </authorList>
    </citation>
    <scope>NUCLEOTIDE SEQUENCE</scope>
</reference>
<dbReference type="Pfam" id="PF22614">
    <property type="entry name" value="Slo-like_RCK"/>
    <property type="match status" value="2"/>
</dbReference>
<accession>A0A8S1M451</accession>
<evidence type="ECO:0000313" key="15">
    <source>
        <dbReference type="EMBL" id="CAD8072571.1"/>
    </source>
</evidence>
<evidence type="ECO:0000256" key="2">
    <source>
        <dbReference type="ARBA" id="ARBA00022448"/>
    </source>
</evidence>
<evidence type="ECO:0000256" key="9">
    <source>
        <dbReference type="ARBA" id="ARBA00023065"/>
    </source>
</evidence>
<dbReference type="InterPro" id="IPR005821">
    <property type="entry name" value="Ion_trans_dom"/>
</dbReference>
<dbReference type="PROSITE" id="PS51201">
    <property type="entry name" value="RCK_N"/>
    <property type="match status" value="2"/>
</dbReference>
<feature type="domain" description="RCK N-terminal" evidence="14">
    <location>
        <begin position="280"/>
        <end position="428"/>
    </location>
</feature>